<dbReference type="RefSeq" id="WP_214437084.1">
    <property type="nucleotide sequence ID" value="NZ_CAWPUQ010000281.1"/>
</dbReference>
<reference evidence="1 2" key="1">
    <citation type="journal article" date="2021" name="Int. J. Syst. Evol. Microbiol.">
        <title>Amazonocrinis nigriterrae gen. nov., sp. nov., Atlanticothrix silvestris gen. nov., sp. nov. and Dendronalium phyllosphericum gen. nov., sp. nov., nostocacean cyanobacteria from Brazilian environments.</title>
        <authorList>
            <person name="Alvarenga D.O."/>
            <person name="Andreote A.P.D."/>
            <person name="Branco L.H.Z."/>
            <person name="Delbaje E."/>
            <person name="Cruz R.B."/>
            <person name="Varani A.M."/>
            <person name="Fiore M.F."/>
        </authorList>
    </citation>
    <scope>NUCLEOTIDE SEQUENCE [LARGE SCALE GENOMIC DNA]</scope>
    <source>
        <strain evidence="1 2">CENA369</strain>
    </source>
</reference>
<organism evidence="1 2">
    <name type="scientific">Dendronalium phyllosphericum CENA369</name>
    <dbReference type="NCBI Taxonomy" id="1725256"/>
    <lineage>
        <taxon>Bacteria</taxon>
        <taxon>Bacillati</taxon>
        <taxon>Cyanobacteriota</taxon>
        <taxon>Cyanophyceae</taxon>
        <taxon>Nostocales</taxon>
        <taxon>Nostocaceae</taxon>
        <taxon>Dendronalium</taxon>
        <taxon>Dendronalium phyllosphericum</taxon>
    </lineage>
</organism>
<accession>A0A8J7I930</accession>
<evidence type="ECO:0000313" key="2">
    <source>
        <dbReference type="Proteomes" id="UP000662314"/>
    </source>
</evidence>
<dbReference type="Proteomes" id="UP000662314">
    <property type="component" value="Unassembled WGS sequence"/>
</dbReference>
<evidence type="ECO:0008006" key="3">
    <source>
        <dbReference type="Google" id="ProtNLM"/>
    </source>
</evidence>
<gene>
    <name evidence="1" type="ORF">I8752_36950</name>
</gene>
<proteinExistence type="predicted"/>
<sequence>MTKPKILQEEREYTFRSYFEMTYPPEEILGELGYKLIRSRLSLPKTQKTLDRLLDLQERIERTLTRVSLTSETARRETLVAPVLLEVAIYYCDCQLRIEYPLVVSKWLKGNLDYLLRAEHNLLVVEAKNDDLTRGFTQLATELIALSQIEEQQFQYGAVTIGDVWRFGMLNVKAQQITEDITIYSLPDDLEALVRVLVGIIEDNSVK</sequence>
<dbReference type="EMBL" id="JAECZA010000338">
    <property type="protein sequence ID" value="MBH8578430.1"/>
    <property type="molecule type" value="Genomic_DNA"/>
</dbReference>
<name>A0A8J7I930_9NOST</name>
<protein>
    <recommendedName>
        <fullName evidence="3">Type I restriction enzyme R protein N-terminal domain-containing protein</fullName>
    </recommendedName>
</protein>
<comment type="caution">
    <text evidence="1">The sequence shown here is derived from an EMBL/GenBank/DDBJ whole genome shotgun (WGS) entry which is preliminary data.</text>
</comment>
<dbReference type="AlphaFoldDB" id="A0A8J7I930"/>
<keyword evidence="2" id="KW-1185">Reference proteome</keyword>
<evidence type="ECO:0000313" key="1">
    <source>
        <dbReference type="EMBL" id="MBH8578430.1"/>
    </source>
</evidence>